<comment type="caution">
    <text evidence="1">The sequence shown here is derived from an EMBL/GenBank/DDBJ whole genome shotgun (WGS) entry which is preliminary data.</text>
</comment>
<proteinExistence type="predicted"/>
<dbReference type="GeneID" id="97557504"/>
<keyword evidence="2" id="KW-1185">Reference proteome</keyword>
<accession>A0A163KB19</accession>
<evidence type="ECO:0000313" key="2">
    <source>
        <dbReference type="Proteomes" id="UP000076796"/>
    </source>
</evidence>
<gene>
    <name evidence="1" type="ORF">AWU65_14835</name>
</gene>
<reference evidence="1" key="1">
    <citation type="journal article" date="2016" name="Genome Announc.">
        <title>Draft genomes of two strains of Paenibacillus glucanolyticus with capability to degrade lignocellulose.</title>
        <authorList>
            <person name="Mathews S.L."/>
            <person name="Pawlak J."/>
            <person name="Grunden A.M."/>
        </authorList>
    </citation>
    <scope>NUCLEOTIDE SEQUENCE [LARGE SCALE GENOMIC DNA]</scope>
    <source>
        <strain evidence="1">SLM1</strain>
    </source>
</reference>
<organism evidence="1 2">
    <name type="scientific">Paenibacillus glucanolyticus</name>
    <dbReference type="NCBI Taxonomy" id="59843"/>
    <lineage>
        <taxon>Bacteria</taxon>
        <taxon>Bacillati</taxon>
        <taxon>Bacillota</taxon>
        <taxon>Bacilli</taxon>
        <taxon>Bacillales</taxon>
        <taxon>Paenibacillaceae</taxon>
        <taxon>Paenibacillus</taxon>
    </lineage>
</organism>
<name>A0A163KB19_9BACL</name>
<dbReference type="OrthoDB" id="2624422at2"/>
<dbReference type="STRING" id="59843.A3958_14305"/>
<dbReference type="RefSeq" id="WP_063478676.1">
    <property type="nucleotide sequence ID" value="NZ_CP147845.1"/>
</dbReference>
<evidence type="ECO:0000313" key="1">
    <source>
        <dbReference type="EMBL" id="KZS47109.1"/>
    </source>
</evidence>
<dbReference type="Proteomes" id="UP000076796">
    <property type="component" value="Unassembled WGS sequence"/>
</dbReference>
<dbReference type="AlphaFoldDB" id="A0A163KB19"/>
<sequence length="85" mass="9414">METDIEQDGTNEIVATVGTAAQTSIYKIKNDHIVVTNLNETLEAQEVTYDKESNTFVSGVKIWRVKGEELVSSKNNSSQLGSFFD</sequence>
<dbReference type="EMBL" id="LWMH01000001">
    <property type="protein sequence ID" value="KZS47109.1"/>
    <property type="molecule type" value="Genomic_DNA"/>
</dbReference>
<protein>
    <submittedName>
        <fullName evidence="1">Uncharacterized protein</fullName>
    </submittedName>
</protein>